<evidence type="ECO:0000313" key="3">
    <source>
        <dbReference type="Proteomes" id="UP000011116"/>
    </source>
</evidence>
<dbReference type="AlphaFoldDB" id="A0A8I6W709"/>
<keyword evidence="3" id="KW-1185">Reference proteome</keyword>
<reference evidence="2" key="2">
    <citation type="submission" date="2020-10" db="EMBL/GenBank/DDBJ databases">
        <authorList>
            <person name="Scholz U."/>
            <person name="Mascher M."/>
            <person name="Fiebig A."/>
        </authorList>
    </citation>
    <scope>NUCLEOTIDE SEQUENCE [LARGE SCALE GENOMIC DNA]</scope>
    <source>
        <strain evidence="2">cv. Morex</strain>
    </source>
</reference>
<dbReference type="Proteomes" id="UP000011116">
    <property type="component" value="Chromosome 1H"/>
</dbReference>
<evidence type="ECO:0000256" key="1">
    <source>
        <dbReference type="SAM" id="MobiDB-lite"/>
    </source>
</evidence>
<sequence length="85" mass="10092">MEFALHNGLWQTTSLPPIDGENDKLAEEDERWRHCEEGKDEGRGKRWVRRKRLRMRRGGWGLSRIRVWVGIYSTSGIRVDGWIEI</sequence>
<dbReference type="EnsemblPlants" id="HORVU.MOREX.r3.1HG0069330.1">
    <property type="protein sequence ID" value="HORVU.MOREX.r3.1HG0069330.1.CDS1"/>
    <property type="gene ID" value="HORVU.MOREX.r3.1HG0069330"/>
</dbReference>
<name>A0A8I6W709_HORVV</name>
<protein>
    <submittedName>
        <fullName evidence="2">Uncharacterized protein</fullName>
    </submittedName>
</protein>
<reference evidence="3" key="1">
    <citation type="journal article" date="2012" name="Nature">
        <title>A physical, genetic and functional sequence assembly of the barley genome.</title>
        <authorList>
            <consortium name="The International Barley Genome Sequencing Consortium"/>
            <person name="Mayer K.F."/>
            <person name="Waugh R."/>
            <person name="Brown J.W."/>
            <person name="Schulman A."/>
            <person name="Langridge P."/>
            <person name="Platzer M."/>
            <person name="Fincher G.B."/>
            <person name="Muehlbauer G.J."/>
            <person name="Sato K."/>
            <person name="Close T.J."/>
            <person name="Wise R.P."/>
            <person name="Stein N."/>
        </authorList>
    </citation>
    <scope>NUCLEOTIDE SEQUENCE [LARGE SCALE GENOMIC DNA]</scope>
    <source>
        <strain evidence="3">cv. Morex</strain>
    </source>
</reference>
<proteinExistence type="predicted"/>
<evidence type="ECO:0000313" key="2">
    <source>
        <dbReference type="EnsemblPlants" id="HORVU.MOREX.r3.1HG0069330.1.CDS1"/>
    </source>
</evidence>
<accession>A0A8I6W709</accession>
<dbReference type="Gramene" id="HORVU.MOREX.r3.1HG0069330.1">
    <property type="protein sequence ID" value="HORVU.MOREX.r3.1HG0069330.1.CDS1"/>
    <property type="gene ID" value="HORVU.MOREX.r3.1HG0069330"/>
</dbReference>
<feature type="region of interest" description="Disordered" evidence="1">
    <location>
        <begin position="1"/>
        <end position="26"/>
    </location>
</feature>
<organism evidence="2 3">
    <name type="scientific">Hordeum vulgare subsp. vulgare</name>
    <name type="common">Domesticated barley</name>
    <dbReference type="NCBI Taxonomy" id="112509"/>
    <lineage>
        <taxon>Eukaryota</taxon>
        <taxon>Viridiplantae</taxon>
        <taxon>Streptophyta</taxon>
        <taxon>Embryophyta</taxon>
        <taxon>Tracheophyta</taxon>
        <taxon>Spermatophyta</taxon>
        <taxon>Magnoliopsida</taxon>
        <taxon>Liliopsida</taxon>
        <taxon>Poales</taxon>
        <taxon>Poaceae</taxon>
        <taxon>BOP clade</taxon>
        <taxon>Pooideae</taxon>
        <taxon>Triticodae</taxon>
        <taxon>Triticeae</taxon>
        <taxon>Hordeinae</taxon>
        <taxon>Hordeum</taxon>
    </lineage>
</organism>
<reference evidence="2" key="3">
    <citation type="submission" date="2022-01" db="UniProtKB">
        <authorList>
            <consortium name="EnsemblPlants"/>
        </authorList>
    </citation>
    <scope>IDENTIFICATION</scope>
    <source>
        <strain evidence="2">subsp. vulgare</strain>
    </source>
</reference>
<dbReference type="Gramene" id="HORVU.MOREX.r2.1HG0055700.1">
    <property type="protein sequence ID" value="HORVU.MOREX.r2.1HG0055700.1.CDS.1"/>
    <property type="gene ID" value="HORVU.MOREX.r2.1HG0055700"/>
</dbReference>